<keyword evidence="13" id="KW-1185">Reference proteome</keyword>
<feature type="transmembrane region" description="Helical" evidence="9">
    <location>
        <begin position="398"/>
        <end position="419"/>
    </location>
</feature>
<dbReference type="GO" id="GO:0005302">
    <property type="term" value="F:L-tyrosine transmembrane transporter activity"/>
    <property type="evidence" value="ECO:0000318"/>
    <property type="project" value="GO_Central"/>
</dbReference>
<dbReference type="STRING" id="402676.B6K3R5"/>
<sequence length="422" mass="45464">MSRAASPTDNSPLLYSPHVGTASLMSSVINMANTIIGAGVLALPHALSQTSLFWGVVMLIFSGFTSYLGLYFISRCAARLPPGKASFAAVAKRTFPSLAVFFDIAIAVKCFGVSVSYLIIVGDLMPQIANSMGFTSAALSSRHFWITVSIIVLIPFSFLRKLDSLRHTSLISLIALSYLVVMVMFHYFAADTVRGEVSYFTPASASGFLSVIPVFVFGFTCHMNAFSIVNESKNKAHGHLALGMFLAVFVSLIVYLIIAVAGYLSFGDLVSGNVIAMYDGNSVWTLFGKVSIVFLVLFSYPLQCHPCRASAYQAITKSFSSQYIPPVYHNSITAVIIILSYIAAYYLTSLDLVLAFVGSTGSTAISFILPGFLYYAISIKASVPEGISRKAVSIARKSALALTIYGITVMILCLSINIARLL</sequence>
<feature type="transmembrane region" description="Helical" evidence="9">
    <location>
        <begin position="327"/>
        <end position="347"/>
    </location>
</feature>
<dbReference type="GO" id="GO:0061459">
    <property type="term" value="F:L-arginine transmembrane transporter activity"/>
    <property type="evidence" value="ECO:0000318"/>
    <property type="project" value="GO_Central"/>
</dbReference>
<dbReference type="PANTHER" id="PTHR22950:SF678">
    <property type="entry name" value="VACUOLAR AMINO ACID TRANSPORTER 5-RELATED"/>
    <property type="match status" value="1"/>
</dbReference>
<dbReference type="Proteomes" id="UP000001744">
    <property type="component" value="Unassembled WGS sequence"/>
</dbReference>
<evidence type="ECO:0000313" key="11">
    <source>
        <dbReference type="EMBL" id="EEB08122.1"/>
    </source>
</evidence>
<dbReference type="GO" id="GO:0003333">
    <property type="term" value="P:amino acid transmembrane transport"/>
    <property type="evidence" value="ECO:0000318"/>
    <property type="project" value="GO_Central"/>
</dbReference>
<reference evidence="11 13" key="1">
    <citation type="journal article" date="2011" name="Science">
        <title>Comparative functional genomics of the fission yeasts.</title>
        <authorList>
            <person name="Rhind N."/>
            <person name="Chen Z."/>
            <person name="Yassour M."/>
            <person name="Thompson D.A."/>
            <person name="Haas B.J."/>
            <person name="Habib N."/>
            <person name="Wapinski I."/>
            <person name="Roy S."/>
            <person name="Lin M.F."/>
            <person name="Heiman D.I."/>
            <person name="Young S.K."/>
            <person name="Furuya K."/>
            <person name="Guo Y."/>
            <person name="Pidoux A."/>
            <person name="Chen H.M."/>
            <person name="Robbertse B."/>
            <person name="Goldberg J.M."/>
            <person name="Aoki K."/>
            <person name="Bayne E.H."/>
            <person name="Berlin A.M."/>
            <person name="Desjardins C.A."/>
            <person name="Dobbs E."/>
            <person name="Dukaj L."/>
            <person name="Fan L."/>
            <person name="FitzGerald M.G."/>
            <person name="French C."/>
            <person name="Gujja S."/>
            <person name="Hansen K."/>
            <person name="Keifenheim D."/>
            <person name="Levin J.Z."/>
            <person name="Mosher R.A."/>
            <person name="Mueller C.A."/>
            <person name="Pfiffner J."/>
            <person name="Priest M."/>
            <person name="Russ C."/>
            <person name="Smialowska A."/>
            <person name="Swoboda P."/>
            <person name="Sykes S.M."/>
            <person name="Vaughn M."/>
            <person name="Vengrova S."/>
            <person name="Yoder R."/>
            <person name="Zeng Q."/>
            <person name="Allshire R."/>
            <person name="Baulcombe D."/>
            <person name="Birren B.W."/>
            <person name="Brown W."/>
            <person name="Ekwall K."/>
            <person name="Kellis M."/>
            <person name="Leatherwood J."/>
            <person name="Levin H."/>
            <person name="Margalit H."/>
            <person name="Martienssen R."/>
            <person name="Nieduszynski C.A."/>
            <person name="Spatafora J.W."/>
            <person name="Friedman N."/>
            <person name="Dalgaard J.Z."/>
            <person name="Baumann P."/>
            <person name="Niki H."/>
            <person name="Regev A."/>
            <person name="Nusbaum C."/>
        </authorList>
    </citation>
    <scope>NUCLEOTIDE SEQUENCE [LARGE SCALE GENOMIC DNA]</scope>
    <source>
        <strain evidence="13">yFS275 / FY16936</strain>
    </source>
</reference>
<feature type="transmembrane region" description="Helical" evidence="9">
    <location>
        <begin position="52"/>
        <end position="73"/>
    </location>
</feature>
<dbReference type="GO" id="GO:0090514">
    <property type="term" value="P:L-tyrosine transmembrane import into vacuole"/>
    <property type="evidence" value="ECO:0007669"/>
    <property type="project" value="EnsemblFungi"/>
</dbReference>
<dbReference type="OrthoDB" id="438545at2759"/>
<keyword evidence="8 9" id="KW-0472">Membrane</keyword>
<feature type="transmembrane region" description="Helical" evidence="9">
    <location>
        <begin position="21"/>
        <end position="46"/>
    </location>
</feature>
<feature type="transmembrane region" description="Helical" evidence="9">
    <location>
        <begin position="284"/>
        <end position="302"/>
    </location>
</feature>
<evidence type="ECO:0000256" key="1">
    <source>
        <dbReference type="ARBA" id="ARBA00004128"/>
    </source>
</evidence>
<feature type="domain" description="Amino acid transporter transmembrane" evidence="10">
    <location>
        <begin position="21"/>
        <end position="388"/>
    </location>
</feature>
<feature type="transmembrane region" description="Helical" evidence="9">
    <location>
        <begin position="94"/>
        <end position="120"/>
    </location>
</feature>
<feature type="transmembrane region" description="Helical" evidence="9">
    <location>
        <begin position="208"/>
        <end position="229"/>
    </location>
</feature>
<evidence type="ECO:0000256" key="8">
    <source>
        <dbReference type="ARBA" id="ARBA00023136"/>
    </source>
</evidence>
<evidence type="ECO:0000256" key="3">
    <source>
        <dbReference type="ARBA" id="ARBA00022448"/>
    </source>
</evidence>
<feature type="transmembrane region" description="Helical" evidence="9">
    <location>
        <begin position="353"/>
        <end position="377"/>
    </location>
</feature>
<evidence type="ECO:0000256" key="4">
    <source>
        <dbReference type="ARBA" id="ARBA00022554"/>
    </source>
</evidence>
<gene>
    <name evidence="12" type="primary">avt5</name>
    <name evidence="11" type="ORF">SJAG_03256</name>
</gene>
<dbReference type="OMA" id="DSIHHQR"/>
<dbReference type="GO" id="GO:0090518">
    <property type="term" value="P:L-arginine transmembrane import into vacuole"/>
    <property type="evidence" value="ECO:0007669"/>
    <property type="project" value="EnsemblFungi"/>
</dbReference>
<name>B6K3R5_SCHJY</name>
<dbReference type="GO" id="GO:0015189">
    <property type="term" value="F:L-lysine transmembrane transporter activity"/>
    <property type="evidence" value="ECO:0000318"/>
    <property type="project" value="GO_Central"/>
</dbReference>
<dbReference type="GO" id="GO:0090517">
    <property type="term" value="P:L-lysine transmembrane import into vacuole"/>
    <property type="evidence" value="ECO:0007669"/>
    <property type="project" value="EnsemblFungi"/>
</dbReference>
<dbReference type="GO" id="GO:0090513">
    <property type="term" value="P:L-histidine transmembrane import into vacuole"/>
    <property type="evidence" value="ECO:0007669"/>
    <property type="project" value="EnsemblFungi"/>
</dbReference>
<dbReference type="eggNOG" id="KOG1305">
    <property type="taxonomic scope" value="Eukaryota"/>
</dbReference>
<dbReference type="InterPro" id="IPR013057">
    <property type="entry name" value="AA_transpt_TM"/>
</dbReference>
<comment type="subcellular location">
    <subcellularLocation>
        <location evidence="1">Vacuole membrane</location>
        <topology evidence="1">Multi-pass membrane protein</topology>
    </subcellularLocation>
</comment>
<dbReference type="GO" id="GO:0090516">
    <property type="term" value="P:L-serine transmembrane import into vacuole"/>
    <property type="evidence" value="ECO:0007669"/>
    <property type="project" value="EnsemblFungi"/>
</dbReference>
<dbReference type="Pfam" id="PF01490">
    <property type="entry name" value="Aa_trans"/>
    <property type="match status" value="1"/>
</dbReference>
<evidence type="ECO:0000256" key="7">
    <source>
        <dbReference type="ARBA" id="ARBA00022989"/>
    </source>
</evidence>
<dbReference type="AlphaFoldDB" id="B6K3R5"/>
<protein>
    <submittedName>
        <fullName evidence="11">Vacuolar amino acid efflux transporter Avt8</fullName>
    </submittedName>
</protein>
<dbReference type="GO" id="GO:0005313">
    <property type="term" value="F:L-glutamate transmembrane transporter activity"/>
    <property type="evidence" value="ECO:0000318"/>
    <property type="project" value="GO_Central"/>
</dbReference>
<keyword evidence="3" id="KW-0813">Transport</keyword>
<dbReference type="GeneID" id="7049165"/>
<evidence type="ECO:0000259" key="10">
    <source>
        <dbReference type="Pfam" id="PF01490"/>
    </source>
</evidence>
<dbReference type="GO" id="GO:0015194">
    <property type="term" value="F:L-serine transmembrane transporter activity"/>
    <property type="evidence" value="ECO:0000318"/>
    <property type="project" value="GO_Central"/>
</dbReference>
<dbReference type="VEuPathDB" id="FungiDB:SJAG_03256"/>
<dbReference type="JaponicusDB" id="SJAG_03256">
    <property type="gene designation" value="avt5"/>
</dbReference>
<dbReference type="GO" id="GO:0000329">
    <property type="term" value="C:fungal-type vacuole membrane"/>
    <property type="evidence" value="ECO:0000318"/>
    <property type="project" value="GO_Central"/>
</dbReference>
<keyword evidence="7 9" id="KW-1133">Transmembrane helix</keyword>
<dbReference type="HOGENOM" id="CLU_009020_1_1_1"/>
<keyword evidence="5 9" id="KW-0812">Transmembrane</keyword>
<dbReference type="EMBL" id="KE651167">
    <property type="protein sequence ID" value="EEB08122.1"/>
    <property type="molecule type" value="Genomic_DNA"/>
</dbReference>
<dbReference type="Gene3D" id="1.20.1740.10">
    <property type="entry name" value="Amino acid/polyamine transporter I"/>
    <property type="match status" value="1"/>
</dbReference>
<evidence type="ECO:0000256" key="2">
    <source>
        <dbReference type="ARBA" id="ARBA00008066"/>
    </source>
</evidence>
<proteinExistence type="inferred from homology"/>
<evidence type="ECO:0000256" key="5">
    <source>
        <dbReference type="ARBA" id="ARBA00022692"/>
    </source>
</evidence>
<organism evidence="11 13">
    <name type="scientific">Schizosaccharomyces japonicus (strain yFS275 / FY16936)</name>
    <name type="common">Fission yeast</name>
    <dbReference type="NCBI Taxonomy" id="402676"/>
    <lineage>
        <taxon>Eukaryota</taxon>
        <taxon>Fungi</taxon>
        <taxon>Dikarya</taxon>
        <taxon>Ascomycota</taxon>
        <taxon>Taphrinomycotina</taxon>
        <taxon>Schizosaccharomycetes</taxon>
        <taxon>Schizosaccharomycetales</taxon>
        <taxon>Schizosaccharomycetaceae</taxon>
        <taxon>Schizosaccharomyces</taxon>
    </lineage>
</organism>
<dbReference type="RefSeq" id="XP_002174415.1">
    <property type="nucleotide sequence ID" value="XM_002174379.2"/>
</dbReference>
<keyword evidence="4" id="KW-0926">Vacuole</keyword>
<feature type="transmembrane region" description="Helical" evidence="9">
    <location>
        <begin position="241"/>
        <end position="264"/>
    </location>
</feature>
<evidence type="ECO:0000256" key="6">
    <source>
        <dbReference type="ARBA" id="ARBA00022970"/>
    </source>
</evidence>
<feature type="transmembrane region" description="Helical" evidence="9">
    <location>
        <begin position="140"/>
        <end position="158"/>
    </location>
</feature>
<evidence type="ECO:0000256" key="9">
    <source>
        <dbReference type="SAM" id="Phobius"/>
    </source>
</evidence>
<dbReference type="GO" id="GO:0005290">
    <property type="term" value="F:L-histidine transmembrane transporter activity"/>
    <property type="evidence" value="ECO:0000318"/>
    <property type="project" value="GO_Central"/>
</dbReference>
<comment type="similarity">
    <text evidence="2">Belongs to the amino acid/polyamine transporter 2 family.</text>
</comment>
<feature type="transmembrane region" description="Helical" evidence="9">
    <location>
        <begin position="170"/>
        <end position="188"/>
    </location>
</feature>
<dbReference type="GO" id="GO:0090515">
    <property type="term" value="P:L-glutamate transmembrane import into vacuole"/>
    <property type="evidence" value="ECO:0007669"/>
    <property type="project" value="EnsemblFungi"/>
</dbReference>
<keyword evidence="6" id="KW-0029">Amino-acid transport</keyword>
<evidence type="ECO:0000313" key="13">
    <source>
        <dbReference type="Proteomes" id="UP000001744"/>
    </source>
</evidence>
<dbReference type="PANTHER" id="PTHR22950">
    <property type="entry name" value="AMINO ACID TRANSPORTER"/>
    <property type="match status" value="1"/>
</dbReference>
<accession>B6K3R5</accession>
<evidence type="ECO:0000313" key="12">
    <source>
        <dbReference type="JaponicusDB" id="SJAG_03256"/>
    </source>
</evidence>